<evidence type="ECO:0000256" key="2">
    <source>
        <dbReference type="ARBA" id="ARBA00022475"/>
    </source>
</evidence>
<gene>
    <name evidence="8" type="ORF">HW532_17930</name>
</gene>
<feature type="transmembrane region" description="Helical" evidence="6">
    <location>
        <begin position="281"/>
        <end position="301"/>
    </location>
</feature>
<feature type="transmembrane region" description="Helical" evidence="6">
    <location>
        <begin position="409"/>
        <end position="434"/>
    </location>
</feature>
<feature type="transmembrane region" description="Helical" evidence="6">
    <location>
        <begin position="754"/>
        <end position="774"/>
    </location>
</feature>
<reference evidence="8 9" key="1">
    <citation type="submission" date="2020-06" db="EMBL/GenBank/DDBJ databases">
        <title>Genome sequence of 2 isolates from Red Sea Mangroves.</title>
        <authorList>
            <person name="Sefrji F."/>
            <person name="Michoud G."/>
            <person name="Merlino G."/>
            <person name="Daffonchio D."/>
        </authorList>
    </citation>
    <scope>NUCLEOTIDE SEQUENCE [LARGE SCALE GENOMIC DNA]</scope>
    <source>
        <strain evidence="8 9">R1DC25</strain>
    </source>
</reference>
<dbReference type="InterPro" id="IPR050545">
    <property type="entry name" value="Mycobact_MmpL"/>
</dbReference>
<evidence type="ECO:0000256" key="3">
    <source>
        <dbReference type="ARBA" id="ARBA00022692"/>
    </source>
</evidence>
<proteinExistence type="predicted"/>
<keyword evidence="4 6" id="KW-1133">Transmembrane helix</keyword>
<feature type="transmembrane region" description="Helical" evidence="6">
    <location>
        <begin position="308"/>
        <end position="331"/>
    </location>
</feature>
<dbReference type="PANTHER" id="PTHR33406:SF13">
    <property type="entry name" value="MEMBRANE PROTEIN YDFJ"/>
    <property type="match status" value="1"/>
</dbReference>
<dbReference type="Pfam" id="PF03176">
    <property type="entry name" value="MMPL"/>
    <property type="match status" value="2"/>
</dbReference>
<dbReference type="InterPro" id="IPR004869">
    <property type="entry name" value="MMPL_dom"/>
</dbReference>
<feature type="transmembrane region" description="Helical" evidence="6">
    <location>
        <begin position="376"/>
        <end position="397"/>
    </location>
</feature>
<dbReference type="Gene3D" id="1.20.1640.10">
    <property type="entry name" value="Multidrug efflux transporter AcrB transmembrane domain"/>
    <property type="match status" value="2"/>
</dbReference>
<keyword evidence="2" id="KW-1003">Cell membrane</keyword>
<evidence type="ECO:0000256" key="5">
    <source>
        <dbReference type="ARBA" id="ARBA00023136"/>
    </source>
</evidence>
<dbReference type="AlphaFoldDB" id="A0A7S8HDL0"/>
<feature type="transmembrane region" description="Helical" evidence="6">
    <location>
        <begin position="780"/>
        <end position="801"/>
    </location>
</feature>
<comment type="subcellular location">
    <subcellularLocation>
        <location evidence="1">Cell membrane</location>
        <topology evidence="1">Multi-pass membrane protein</topology>
    </subcellularLocation>
</comment>
<evidence type="ECO:0000313" key="9">
    <source>
        <dbReference type="Proteomes" id="UP000593594"/>
    </source>
</evidence>
<dbReference type="SUPFAM" id="SSF82866">
    <property type="entry name" value="Multidrug efflux transporter AcrB transmembrane domain"/>
    <property type="match status" value="2"/>
</dbReference>
<organism evidence="8 9">
    <name type="scientific">Kaustia mangrovi</name>
    <dbReference type="NCBI Taxonomy" id="2593653"/>
    <lineage>
        <taxon>Bacteria</taxon>
        <taxon>Pseudomonadati</taxon>
        <taxon>Pseudomonadota</taxon>
        <taxon>Alphaproteobacteria</taxon>
        <taxon>Hyphomicrobiales</taxon>
        <taxon>Parvibaculaceae</taxon>
        <taxon>Kaustia</taxon>
    </lineage>
</organism>
<dbReference type="RefSeq" id="WP_213161783.1">
    <property type="nucleotide sequence ID" value="NZ_CP058214.1"/>
</dbReference>
<dbReference type="PANTHER" id="PTHR33406">
    <property type="entry name" value="MEMBRANE PROTEIN MJ1562-RELATED"/>
    <property type="match status" value="1"/>
</dbReference>
<feature type="transmembrane region" description="Helical" evidence="6">
    <location>
        <begin position="728"/>
        <end position="747"/>
    </location>
</feature>
<keyword evidence="9" id="KW-1185">Reference proteome</keyword>
<evidence type="ECO:0000313" key="8">
    <source>
        <dbReference type="EMBL" id="QPC44413.1"/>
    </source>
</evidence>
<evidence type="ECO:0000259" key="7">
    <source>
        <dbReference type="PROSITE" id="PS50156"/>
    </source>
</evidence>
<dbReference type="InterPro" id="IPR000731">
    <property type="entry name" value="SSD"/>
</dbReference>
<feature type="transmembrane region" description="Helical" evidence="6">
    <location>
        <begin position="337"/>
        <end position="356"/>
    </location>
</feature>
<accession>A0A7S8HDL0</accession>
<dbReference type="PROSITE" id="PS50156">
    <property type="entry name" value="SSD"/>
    <property type="match status" value="1"/>
</dbReference>
<feature type="transmembrane region" description="Helical" evidence="6">
    <location>
        <begin position="463"/>
        <end position="483"/>
    </location>
</feature>
<dbReference type="InterPro" id="IPR017841">
    <property type="entry name" value="Hopanoid_biosynth_HpnN"/>
</dbReference>
<feature type="transmembrane region" description="Helical" evidence="6">
    <location>
        <begin position="827"/>
        <end position="844"/>
    </location>
</feature>
<dbReference type="Proteomes" id="UP000593594">
    <property type="component" value="Chromosome"/>
</dbReference>
<dbReference type="KEGG" id="kmn:HW532_17930"/>
<evidence type="ECO:0000256" key="1">
    <source>
        <dbReference type="ARBA" id="ARBA00004651"/>
    </source>
</evidence>
<feature type="transmembrane region" description="Helical" evidence="6">
    <location>
        <begin position="856"/>
        <end position="876"/>
    </location>
</feature>
<name>A0A7S8HDL0_9HYPH</name>
<dbReference type="GO" id="GO:0005886">
    <property type="term" value="C:plasma membrane"/>
    <property type="evidence" value="ECO:0007669"/>
    <property type="project" value="UniProtKB-SubCell"/>
</dbReference>
<evidence type="ECO:0000256" key="6">
    <source>
        <dbReference type="SAM" id="Phobius"/>
    </source>
</evidence>
<evidence type="ECO:0000256" key="4">
    <source>
        <dbReference type="ARBA" id="ARBA00022989"/>
    </source>
</evidence>
<protein>
    <submittedName>
        <fullName evidence="8">MMPL family transporter</fullName>
    </submittedName>
</protein>
<dbReference type="EMBL" id="CP058214">
    <property type="protein sequence ID" value="QPC44413.1"/>
    <property type="molecule type" value="Genomic_DNA"/>
</dbReference>
<sequence>MALRDRLGQKLVGALAACVMWSSRHAAAVVAGFLVLTVLGGALTATRLGVNTDTGRMISSELPFRQSFMELIATFPALDNNIVAVVEADDPDRAREAARALVQSFRAHPDLFDGVYAPGVGDFFDTHGLLYLDPQSFARVTDRIASSAPILGALAARPDLAGLAGLTDRLAAGAGAGRLPEEAGAFFASLARVVEGQMDATPVALDWTGLFAGGTEPEQTRWYVFVKPALDYSRLDPAGPALEEARRLVADPEATFSGEVSIRLTGEAALNAEEMETVMRGATLAGIVSFVLVGLILAFGIRSGRQVIAALSMLAVGLVLTATAATVTVGYLNLISVAFAVLFVGLGIDYAIHFGLRYEEERRLGHAHEEALRQTAHGVGSALLLCTATTAIGFLAFTPTDFVGMAQLGLISSAGMLVALVCATTFLPALLTLLPPQPPRRHGALSAVSEPLLRLLSGRRFRLGVTVAVILAALASLAAVPMARFDGDPLNLKAPGEPAVTAFKDLLADADAPVYTAEILADTREEAEAFARRFEALPEVAGVVTIDTFVPEGQADRLARLSSLSTGLPRSVSTDDPGLAGEARRAALTRMESALGRIAGAQDVAEDTRQAAEDLRGRIAAFLDGPGREADAPARLERAVFHGLPGAVARLNTIVGAGEVDVAGLEAALRSRFVSPEGRYRIEILPRADLADPGAMERFVQAVRTVSWNVTGSPVEIVGAAGVVSESMLFATVLAAGLIALVLFAMLSRVLDVVLVLLPITLAGAILVAATVLLDIPFNFANVIVLPLLIGLGVDSGIHLVMRAREEAEGGAGEPAGHVLASSTPRAVFLSALTTVSSFGTLALSAHRGTASMGELLMIAIALTLVCTLVVLPTLVDWSARAFRRGKG</sequence>
<keyword evidence="3 6" id="KW-0812">Transmembrane</keyword>
<dbReference type="NCBIfam" id="TIGR03480">
    <property type="entry name" value="HpnN"/>
    <property type="match status" value="1"/>
</dbReference>
<feature type="domain" description="SSD" evidence="7">
    <location>
        <begin position="337"/>
        <end position="433"/>
    </location>
</feature>
<keyword evidence="5 6" id="KW-0472">Membrane</keyword>